<dbReference type="GO" id="GO:0005524">
    <property type="term" value="F:ATP binding"/>
    <property type="evidence" value="ECO:0007669"/>
    <property type="project" value="UniProtKB-KW"/>
</dbReference>
<dbReference type="SMART" id="SM00490">
    <property type="entry name" value="HELICc"/>
    <property type="match status" value="1"/>
</dbReference>
<keyword evidence="1" id="KW-0547">Nucleotide-binding</keyword>
<dbReference type="InterPro" id="IPR010222">
    <property type="entry name" value="RNA_helicase_HrpA"/>
</dbReference>
<keyword evidence="4" id="KW-0067">ATP-binding</keyword>
<dbReference type="CDD" id="cd18791">
    <property type="entry name" value="SF2_C_RHA"/>
    <property type="match status" value="1"/>
</dbReference>
<dbReference type="InterPro" id="IPR014001">
    <property type="entry name" value="Helicase_ATP-bd"/>
</dbReference>
<dbReference type="Pfam" id="PF07717">
    <property type="entry name" value="OB_NTP_bind"/>
    <property type="match status" value="1"/>
</dbReference>
<protein>
    <submittedName>
        <fullName evidence="8">ATP-dependent helicase hrpA</fullName>
    </submittedName>
</protein>
<evidence type="ECO:0000256" key="2">
    <source>
        <dbReference type="ARBA" id="ARBA00022801"/>
    </source>
</evidence>
<dbReference type="SUPFAM" id="SSF52540">
    <property type="entry name" value="P-loop containing nucleoside triphosphate hydrolases"/>
    <property type="match status" value="1"/>
</dbReference>
<keyword evidence="2" id="KW-0378">Hydrolase</keyword>
<keyword evidence="9" id="KW-1185">Reference proteome</keyword>
<evidence type="ECO:0000259" key="7">
    <source>
        <dbReference type="PROSITE" id="PS51194"/>
    </source>
</evidence>
<dbReference type="InterPro" id="IPR027417">
    <property type="entry name" value="P-loop_NTPase"/>
</dbReference>
<gene>
    <name evidence="8" type="ORF">DBT_1217</name>
</gene>
<evidence type="ECO:0000256" key="1">
    <source>
        <dbReference type="ARBA" id="ARBA00022741"/>
    </source>
</evidence>
<dbReference type="InterPro" id="IPR024590">
    <property type="entry name" value="HrpA_C"/>
</dbReference>
<dbReference type="Gene3D" id="3.40.50.300">
    <property type="entry name" value="P-loop containing nucleotide triphosphate hydrolases"/>
    <property type="match status" value="2"/>
</dbReference>
<dbReference type="Gene3D" id="1.20.120.1080">
    <property type="match status" value="1"/>
</dbReference>
<evidence type="ECO:0000256" key="3">
    <source>
        <dbReference type="ARBA" id="ARBA00022806"/>
    </source>
</evidence>
<dbReference type="PANTHER" id="PTHR18934">
    <property type="entry name" value="ATP-DEPENDENT RNA HELICASE"/>
    <property type="match status" value="1"/>
</dbReference>
<dbReference type="Pfam" id="PF00270">
    <property type="entry name" value="DEAD"/>
    <property type="match status" value="1"/>
</dbReference>
<feature type="domain" description="Helicase ATP-binding" evidence="6">
    <location>
        <begin position="1"/>
        <end position="154"/>
    </location>
</feature>
<dbReference type="InterPro" id="IPR011545">
    <property type="entry name" value="DEAD/DEAH_box_helicase_dom"/>
</dbReference>
<dbReference type="Proteomes" id="UP000093080">
    <property type="component" value="Unassembled WGS sequence"/>
</dbReference>
<feature type="compositionally biased region" description="Polar residues" evidence="5">
    <location>
        <begin position="452"/>
        <end position="464"/>
    </location>
</feature>
<sequence length="1244" mass="142336">MVVGDTGSGKTTQLPKALAAIGKGRKKRIVCTQPRRVAAITVANRLMEELGPKGRELCGYRIRFRSNVKPSARIHFVTDGLLLAELRNDPLLSRYDAIIVDEAHERSLNIDFLIGFLRTILPKRRDLKLIITSATLDIESFQKAFSDAPLIKVKGRQFPVEIQYLDQFNEKDLDLPQKVVHAITDLKNKGKYADTLVFLPTERIILETLKLLEGTFADDYVVLPLFSRLGHRYQKRVFQQSKRPKIILATNVAETSLTIPGIKIVVDSGLARISRFNVKTRTKALPVTTISKASADQRSGRAGRTSPGLAIRLYSESDYLAWDDHTLPEIKRSNLDSVLLSMLDMGIKNPSTFPFVDPPNPKAINEGMKTLRELGAVDAFGVITPIGKTMATLPLEPRVSRMVLEGQRRGSLREVVVIASALSIQDLWEASCGGSPKTSQMRRRGRSHDVDSISQPPENKVNEGSCQRLPFADPHSDFITLVKLWNAYRDLAKKGASARERKSFCQSHGLSFQRMEEWQEIYSEIKSILIEHGFNFKGHKEANYESIHKAVLAGFLSNVAVKTNEGSYKGVRGREIYIYPGSQLFKKKPEWIVCAEVIKTTKLFARTVAQVKPEWIEEIGEPFLKSHYGEPHWEKSRGAVVALMRRFLWGLCVNPGKSILYDKIDPELSREIFIREGLAKGEVSQRLSFQRHNQKVLKEVKELEERVRDPEIIEDPHKIEAFFDNALSILEKEVLKGKLITNERTLSKAIRLKGDDSILRLEKALLLKRHPTREELRLFPGIITVQGQKIRLIYRFSPGRDEDGVTAIIPQSILPSLSPVPFEWLVPGLLPQKVEALLRGLPKSVRKSLMPLEKTVKEVLSHQNYDHSTPLRSWLSQRIFKLYNIKIPHYMWPCEENITENLKFRFEVVDDSGKRLAAGRDLEAIKLSILGDRTSITEMVERYERPVKDLSDLKEILKPTTLNKKIQGTVTVWPAIVDEGENGLWIRMFLDENEARSYSIEGVKQLLFSSLKKEISYIKRTLMPQKVSKEFVLIFGGKDALYEKILLLIKKDLLWPKDSPITYEEVLKRLDFLRANLYKDARPYLSSLETLLLKWEKARTEILTLFSKGKKSHYNTSSKIFLKELQDILPVNFHETFSIQDIDDAIRYIDALIIRARRFYANPQKDEKKQGLIEPYSNFFRMAKEVAAKTNVPRLNELLVTYREAINEYKISVFAPEIKTKFRVSEKLLRELKEQIEMELPRKI</sequence>
<feature type="domain" description="Helicase C-terminal" evidence="7">
    <location>
        <begin position="178"/>
        <end position="346"/>
    </location>
</feature>
<dbReference type="CDD" id="cd17917">
    <property type="entry name" value="DEXHc_RHA-like"/>
    <property type="match status" value="1"/>
</dbReference>
<dbReference type="GO" id="GO:0003723">
    <property type="term" value="F:RNA binding"/>
    <property type="evidence" value="ECO:0007669"/>
    <property type="project" value="TreeGrafter"/>
</dbReference>
<dbReference type="SMART" id="SM00487">
    <property type="entry name" value="DEXDc"/>
    <property type="match status" value="1"/>
</dbReference>
<comment type="caution">
    <text evidence="8">The sequence shown here is derived from an EMBL/GenBank/DDBJ whole genome shotgun (WGS) entry which is preliminary data.</text>
</comment>
<dbReference type="STRING" id="1156395.DBT_1217"/>
<dbReference type="Pfam" id="PF21010">
    <property type="entry name" value="HA2_C"/>
    <property type="match status" value="1"/>
</dbReference>
<dbReference type="InterPro" id="IPR001650">
    <property type="entry name" value="Helicase_C-like"/>
</dbReference>
<accession>A0A1B9F6D5</accession>
<dbReference type="GO" id="GO:0003724">
    <property type="term" value="F:RNA helicase activity"/>
    <property type="evidence" value="ECO:0007669"/>
    <property type="project" value="InterPro"/>
</dbReference>
<evidence type="ECO:0000259" key="6">
    <source>
        <dbReference type="PROSITE" id="PS51192"/>
    </source>
</evidence>
<dbReference type="Pfam" id="PF11898">
    <property type="entry name" value="DUF3418"/>
    <property type="match status" value="1"/>
</dbReference>
<dbReference type="EMBL" id="MAGO01000005">
    <property type="protein sequence ID" value="OCC15470.1"/>
    <property type="molecule type" value="Genomic_DNA"/>
</dbReference>
<dbReference type="GO" id="GO:0016787">
    <property type="term" value="F:hydrolase activity"/>
    <property type="evidence" value="ECO:0007669"/>
    <property type="project" value="UniProtKB-KW"/>
</dbReference>
<dbReference type="AlphaFoldDB" id="A0A1B9F6D5"/>
<dbReference type="Pfam" id="PF04408">
    <property type="entry name" value="WHD_HA2"/>
    <property type="match status" value="1"/>
</dbReference>
<proteinExistence type="predicted"/>
<dbReference type="PANTHER" id="PTHR18934:SF99">
    <property type="entry name" value="ATP-DEPENDENT RNA HELICASE DHX37-RELATED"/>
    <property type="match status" value="1"/>
</dbReference>
<dbReference type="InterPro" id="IPR048333">
    <property type="entry name" value="HA2_WH"/>
</dbReference>
<evidence type="ECO:0000313" key="8">
    <source>
        <dbReference type="EMBL" id="OCC15470.1"/>
    </source>
</evidence>
<evidence type="ECO:0000256" key="4">
    <source>
        <dbReference type="ARBA" id="ARBA00022840"/>
    </source>
</evidence>
<dbReference type="NCBIfam" id="TIGR01967">
    <property type="entry name" value="DEAH_box_HrpA"/>
    <property type="match status" value="1"/>
</dbReference>
<organism evidence="8 9">
    <name type="scientific">Dissulfuribacter thermophilus</name>
    <dbReference type="NCBI Taxonomy" id="1156395"/>
    <lineage>
        <taxon>Bacteria</taxon>
        <taxon>Pseudomonadati</taxon>
        <taxon>Thermodesulfobacteriota</taxon>
        <taxon>Dissulfuribacteria</taxon>
        <taxon>Dissulfuribacterales</taxon>
        <taxon>Dissulfuribacteraceae</taxon>
        <taxon>Dissulfuribacter</taxon>
    </lineage>
</organism>
<dbReference type="Pfam" id="PF00271">
    <property type="entry name" value="Helicase_C"/>
    <property type="match status" value="1"/>
</dbReference>
<reference evidence="8 9" key="1">
    <citation type="submission" date="2016-06" db="EMBL/GenBank/DDBJ databases">
        <title>Respiratory ammonification of nitrate coupled to the oxidation of elemental sulfur in deep-sea autotrophic thermophilic bacteria.</title>
        <authorList>
            <person name="Slobodkina G.B."/>
            <person name="Mardanov A.V."/>
            <person name="Ravin N.V."/>
            <person name="Frolova A.A."/>
            <person name="Viryasiv M.B."/>
            <person name="Chernyh N.A."/>
            <person name="Bonch-Osmolovskaya E.A."/>
            <person name="Slobodkin A.I."/>
        </authorList>
    </citation>
    <scope>NUCLEOTIDE SEQUENCE [LARGE SCALE GENOMIC DNA]</scope>
    <source>
        <strain evidence="8 9">S69</strain>
    </source>
</reference>
<name>A0A1B9F6D5_9BACT</name>
<dbReference type="InterPro" id="IPR007502">
    <property type="entry name" value="Helicase-assoc_dom"/>
</dbReference>
<evidence type="ECO:0000313" key="9">
    <source>
        <dbReference type="Proteomes" id="UP000093080"/>
    </source>
</evidence>
<dbReference type="InterPro" id="IPR011709">
    <property type="entry name" value="DEAD-box_helicase_OB_fold"/>
</dbReference>
<dbReference type="PATRIC" id="fig|1156395.6.peg.1230"/>
<dbReference type="PROSITE" id="PS51194">
    <property type="entry name" value="HELICASE_CTER"/>
    <property type="match status" value="1"/>
</dbReference>
<feature type="region of interest" description="Disordered" evidence="5">
    <location>
        <begin position="433"/>
        <end position="464"/>
    </location>
</feature>
<dbReference type="SMART" id="SM00847">
    <property type="entry name" value="HA2"/>
    <property type="match status" value="1"/>
</dbReference>
<keyword evidence="3 8" id="KW-0347">Helicase</keyword>
<evidence type="ECO:0000256" key="5">
    <source>
        <dbReference type="SAM" id="MobiDB-lite"/>
    </source>
</evidence>
<dbReference type="PROSITE" id="PS51192">
    <property type="entry name" value="HELICASE_ATP_BIND_1"/>
    <property type="match status" value="1"/>
</dbReference>